<sequence>MSYDGYNDYSYGYDYDHSHGQNQGYDYGYDYGSYDSADTNQQEHSSRSRKPNYSTGVPSHNPRYKGANYRDEPLKMSNENDHVIMLGFEDYWTEDTLREAIESQGGSVETTTIIKEKGTGISRGFGFAKFTSAAHAAAFVKPRFPSFQLPGSTLTQKIDFSASAQANEMRRVGHNKNDGTRDIGNVPCRLVLLRGLDQDSSEYDVEYALKVAQAKPKRVALIRDREHAMSFGFAFAEFANTTSAQSFIATTLSPQTYPTGFRIQDKLIACTFALEQSLTGLEAPKGVNDGIRYWDGTGKPSVIDCEEGWQEAAQKTKKKQKVDSSTRGVLEGLVPHGPPVKADRKKPKALNKTSAGPIKIGIGSGVANAAAATSASANPQPKPKHVSLLGQDESDEDDESGADQSNADSKSKKAVPQLAANKKTASKINLWNQKQDELRTTMEEPGDQASQTSQGKQPKDTSKKSPPASTDNAKPEPGPAAAPEFDYSDTSKMACLLCQRQFKALEILRKHIAQSDLHKNNLKDEPVCEAGKQRKYAISPKYMDRAVKRREVYGQPDNPVPPAKKRRSEAGDAPSAPPQEDAPDKGKNLLEKMGWNQGAGLGNKNDGMVNPVESLIYEGKAGLGASKGKDIGYAGRGYLENAKVAAKERYEDARGEDKRADSAKNA</sequence>
<evidence type="ECO:0000256" key="1">
    <source>
        <dbReference type="ARBA" id="ARBA00004123"/>
    </source>
</evidence>
<dbReference type="InterPro" id="IPR000467">
    <property type="entry name" value="G_patch_dom"/>
</dbReference>
<dbReference type="InterPro" id="IPR000504">
    <property type="entry name" value="RRM_dom"/>
</dbReference>
<evidence type="ECO:0000259" key="6">
    <source>
        <dbReference type="PROSITE" id="PS50102"/>
    </source>
</evidence>
<feature type="compositionally biased region" description="Basic and acidic residues" evidence="5">
    <location>
        <begin position="516"/>
        <end position="526"/>
    </location>
</feature>
<feature type="compositionally biased region" description="Acidic residues" evidence="5">
    <location>
        <begin position="392"/>
        <end position="401"/>
    </location>
</feature>
<feature type="region of interest" description="Disordered" evidence="5">
    <location>
        <begin position="315"/>
        <end position="486"/>
    </location>
</feature>
<dbReference type="PROSITE" id="PS50102">
    <property type="entry name" value="RRM"/>
    <property type="match status" value="2"/>
</dbReference>
<dbReference type="GO" id="GO:0000398">
    <property type="term" value="P:mRNA splicing, via spliceosome"/>
    <property type="evidence" value="ECO:0007669"/>
    <property type="project" value="TreeGrafter"/>
</dbReference>
<dbReference type="OrthoDB" id="29523at2759"/>
<comment type="subcellular location">
    <subcellularLocation>
        <location evidence="1">Nucleus</location>
    </subcellularLocation>
</comment>
<gene>
    <name evidence="8" type="ORF">E3P99_01071</name>
</gene>
<dbReference type="PROSITE" id="PS50174">
    <property type="entry name" value="G_PATCH"/>
    <property type="match status" value="1"/>
</dbReference>
<feature type="domain" description="G-patch" evidence="7">
    <location>
        <begin position="582"/>
        <end position="628"/>
    </location>
</feature>
<feature type="compositionally biased region" description="Low complexity" evidence="5">
    <location>
        <begin position="24"/>
        <end position="36"/>
    </location>
</feature>
<reference evidence="8 9" key="1">
    <citation type="submission" date="2019-03" db="EMBL/GenBank/DDBJ databases">
        <title>Sequencing 23 genomes of Wallemia ichthyophaga.</title>
        <authorList>
            <person name="Gostincar C."/>
        </authorList>
    </citation>
    <scope>NUCLEOTIDE SEQUENCE [LARGE SCALE GENOMIC DNA]</scope>
    <source>
        <strain evidence="8 9">EXF-5753</strain>
    </source>
</reference>
<dbReference type="PANTHER" id="PTHR13948:SF3">
    <property type="entry name" value="FI21118P1"/>
    <property type="match status" value="1"/>
</dbReference>
<dbReference type="Gene3D" id="3.30.70.330">
    <property type="match status" value="2"/>
</dbReference>
<name>A0A4T0FTQ8_9BASI</name>
<keyword evidence="3" id="KW-0539">Nucleus</keyword>
<evidence type="ECO:0000256" key="2">
    <source>
        <dbReference type="ARBA" id="ARBA00022884"/>
    </source>
</evidence>
<evidence type="ECO:0000256" key="4">
    <source>
        <dbReference type="PROSITE-ProRule" id="PRU00176"/>
    </source>
</evidence>
<evidence type="ECO:0000313" key="9">
    <source>
        <dbReference type="Proteomes" id="UP000310189"/>
    </source>
</evidence>
<evidence type="ECO:0000256" key="5">
    <source>
        <dbReference type="SAM" id="MobiDB-lite"/>
    </source>
</evidence>
<protein>
    <recommendedName>
        <fullName evidence="10">G-patch domain-containing protein</fullName>
    </recommendedName>
</protein>
<feature type="domain" description="RRM" evidence="6">
    <location>
        <begin position="189"/>
        <end position="275"/>
    </location>
</feature>
<dbReference type="SMART" id="SM00443">
    <property type="entry name" value="G_patch"/>
    <property type="match status" value="1"/>
</dbReference>
<comment type="caution">
    <text evidence="8">The sequence shown here is derived from an EMBL/GenBank/DDBJ whole genome shotgun (WGS) entry which is preliminary data.</text>
</comment>
<feature type="region of interest" description="Disordered" evidence="5">
    <location>
        <begin position="24"/>
        <end position="73"/>
    </location>
</feature>
<dbReference type="SMART" id="SM00360">
    <property type="entry name" value="RRM"/>
    <property type="match status" value="2"/>
</dbReference>
<evidence type="ECO:0000313" key="8">
    <source>
        <dbReference type="EMBL" id="TIA91425.1"/>
    </source>
</evidence>
<keyword evidence="9" id="KW-1185">Reference proteome</keyword>
<feature type="compositionally biased region" description="Basic and acidic residues" evidence="5">
    <location>
        <begin position="542"/>
        <end position="552"/>
    </location>
</feature>
<feature type="compositionally biased region" description="Low complexity" evidence="5">
    <location>
        <begin position="367"/>
        <end position="378"/>
    </location>
</feature>
<dbReference type="PANTHER" id="PTHR13948">
    <property type="entry name" value="RNA-BINDING PROTEIN"/>
    <property type="match status" value="1"/>
</dbReference>
<organism evidence="8 9">
    <name type="scientific">Wallemia hederae</name>
    <dbReference type="NCBI Taxonomy" id="1540922"/>
    <lineage>
        <taxon>Eukaryota</taxon>
        <taxon>Fungi</taxon>
        <taxon>Dikarya</taxon>
        <taxon>Basidiomycota</taxon>
        <taxon>Wallemiomycotina</taxon>
        <taxon>Wallemiomycetes</taxon>
        <taxon>Wallemiales</taxon>
        <taxon>Wallemiaceae</taxon>
        <taxon>Wallemia</taxon>
    </lineage>
</organism>
<dbReference type="InterPro" id="IPR035979">
    <property type="entry name" value="RBD_domain_sf"/>
</dbReference>
<dbReference type="EMBL" id="SPNW01000012">
    <property type="protein sequence ID" value="TIA91425.1"/>
    <property type="molecule type" value="Genomic_DNA"/>
</dbReference>
<dbReference type="AlphaFoldDB" id="A0A4T0FTQ8"/>
<feature type="region of interest" description="Disordered" evidence="5">
    <location>
        <begin position="512"/>
        <end position="606"/>
    </location>
</feature>
<dbReference type="GO" id="GO:0003723">
    <property type="term" value="F:RNA binding"/>
    <property type="evidence" value="ECO:0007669"/>
    <property type="project" value="UniProtKB-UniRule"/>
</dbReference>
<feature type="region of interest" description="Disordered" evidence="5">
    <location>
        <begin position="646"/>
        <end position="666"/>
    </location>
</feature>
<keyword evidence="2 4" id="KW-0694">RNA-binding</keyword>
<accession>A0A4T0FTQ8</accession>
<dbReference type="GO" id="GO:0005634">
    <property type="term" value="C:nucleus"/>
    <property type="evidence" value="ECO:0007669"/>
    <property type="project" value="UniProtKB-SubCell"/>
</dbReference>
<evidence type="ECO:0008006" key="10">
    <source>
        <dbReference type="Google" id="ProtNLM"/>
    </source>
</evidence>
<evidence type="ECO:0000256" key="3">
    <source>
        <dbReference type="ARBA" id="ARBA00023242"/>
    </source>
</evidence>
<dbReference type="Proteomes" id="UP000310189">
    <property type="component" value="Unassembled WGS sequence"/>
</dbReference>
<feature type="domain" description="RRM" evidence="6">
    <location>
        <begin position="81"/>
        <end position="163"/>
    </location>
</feature>
<dbReference type="InterPro" id="IPR012677">
    <property type="entry name" value="Nucleotide-bd_a/b_plait_sf"/>
</dbReference>
<dbReference type="Pfam" id="PF01585">
    <property type="entry name" value="G-patch"/>
    <property type="match status" value="1"/>
</dbReference>
<proteinExistence type="predicted"/>
<evidence type="ECO:0000259" key="7">
    <source>
        <dbReference type="PROSITE" id="PS50174"/>
    </source>
</evidence>
<dbReference type="SUPFAM" id="SSF54928">
    <property type="entry name" value="RNA-binding domain, RBD"/>
    <property type="match status" value="1"/>
</dbReference>